<organism evidence="3 4">
    <name type="scientific">Cellulomonas humilata</name>
    <dbReference type="NCBI Taxonomy" id="144055"/>
    <lineage>
        <taxon>Bacteria</taxon>
        <taxon>Bacillati</taxon>
        <taxon>Actinomycetota</taxon>
        <taxon>Actinomycetes</taxon>
        <taxon>Micrococcales</taxon>
        <taxon>Cellulomonadaceae</taxon>
        <taxon>Cellulomonas</taxon>
    </lineage>
</organism>
<comment type="caution">
    <text evidence="3">The sequence shown here is derived from an EMBL/GenBank/DDBJ whole genome shotgun (WGS) entry which is preliminary data.</text>
</comment>
<dbReference type="AlphaFoldDB" id="A0A7Y5ZZH3"/>
<reference evidence="3 4" key="1">
    <citation type="submission" date="2020-05" db="EMBL/GenBank/DDBJ databases">
        <title>Genome Sequencing of Type Strains.</title>
        <authorList>
            <person name="Lemaire J.F."/>
            <person name="Inderbitzin P."/>
            <person name="Gregorio O.A."/>
            <person name="Collins S.B."/>
            <person name="Wespe N."/>
            <person name="Knight-Connoni V."/>
        </authorList>
    </citation>
    <scope>NUCLEOTIDE SEQUENCE [LARGE SCALE GENOMIC DNA]</scope>
    <source>
        <strain evidence="3 4">ATCC 25174</strain>
    </source>
</reference>
<keyword evidence="2" id="KW-0472">Membrane</keyword>
<evidence type="ECO:0000313" key="4">
    <source>
        <dbReference type="Proteomes" id="UP000565724"/>
    </source>
</evidence>
<keyword evidence="2" id="KW-1133">Transmembrane helix</keyword>
<evidence type="ECO:0000256" key="1">
    <source>
        <dbReference type="SAM" id="MobiDB-lite"/>
    </source>
</evidence>
<keyword evidence="2" id="KW-0812">Transmembrane</keyword>
<name>A0A7Y5ZZH3_9CELL</name>
<dbReference type="Proteomes" id="UP000565724">
    <property type="component" value="Unassembled WGS sequence"/>
</dbReference>
<evidence type="ECO:0000313" key="3">
    <source>
        <dbReference type="EMBL" id="NUU16880.1"/>
    </source>
</evidence>
<feature type="region of interest" description="Disordered" evidence="1">
    <location>
        <begin position="64"/>
        <end position="91"/>
    </location>
</feature>
<dbReference type="EMBL" id="JABMCI010000056">
    <property type="protein sequence ID" value="NUU16880.1"/>
    <property type="molecule type" value="Genomic_DNA"/>
</dbReference>
<evidence type="ECO:0000256" key="2">
    <source>
        <dbReference type="SAM" id="Phobius"/>
    </source>
</evidence>
<feature type="transmembrane region" description="Helical" evidence="2">
    <location>
        <begin position="39"/>
        <end position="57"/>
    </location>
</feature>
<sequence length="91" mass="9260">MATTRSTRALYLLLGVLLFAVVSQVVDLLAGATEVGVRTGVIVVAAIGAAVTGVLIVRQRRIPPPVRPRITPAPAEAPEDHGPSGATSVPG</sequence>
<protein>
    <submittedName>
        <fullName evidence="3">Uncharacterized protein</fullName>
    </submittedName>
</protein>
<keyword evidence="4" id="KW-1185">Reference proteome</keyword>
<gene>
    <name evidence="3" type="ORF">HP550_06400</name>
</gene>
<dbReference type="RefSeq" id="WP_175346761.1">
    <property type="nucleotide sequence ID" value="NZ_JABMCI010000056.1"/>
</dbReference>
<proteinExistence type="predicted"/>
<accession>A0A7Y5ZZH3</accession>